<dbReference type="InterPro" id="IPR036420">
    <property type="entry name" value="BRCT_dom_sf"/>
</dbReference>
<keyword evidence="1 5" id="KW-0690">Ribosome biogenesis</keyword>
<keyword evidence="9" id="KW-1185">Reference proteome</keyword>
<dbReference type="STRING" id="45607.A0A2T0FH84"/>
<evidence type="ECO:0000259" key="7">
    <source>
        <dbReference type="PROSITE" id="PS50172"/>
    </source>
</evidence>
<dbReference type="Proteomes" id="UP000238350">
    <property type="component" value="Unassembled WGS sequence"/>
</dbReference>
<name>A0A2T0FH84_9ASCO</name>
<comment type="function">
    <text evidence="5">Component of the NOP7 complex, which is required for maturation of the 25S and 5.8S ribosomal RNAs and formation of the 60S ribosome.</text>
</comment>
<reference evidence="8 9" key="1">
    <citation type="submission" date="2017-04" db="EMBL/GenBank/DDBJ databases">
        <title>Genome sequencing of [Candida] sorbophila.</title>
        <authorList>
            <person name="Ahn J.O."/>
        </authorList>
    </citation>
    <scope>NUCLEOTIDE SEQUENCE [LARGE SCALE GENOMIC DNA]</scope>
    <source>
        <strain evidence="8 9">DS02</strain>
    </source>
</reference>
<protein>
    <recommendedName>
        <fullName evidence="5">Pescadillo homolog</fullName>
    </recommendedName>
    <alternativeName>
        <fullName evidence="5">Nucleolar protein 7 homolog</fullName>
    </alternativeName>
</protein>
<sequence>MVKTNTKKEKRGGFLSRTQAVRALQVSLGDFRRLCILKGVYPRDVSGKAKKKLTKGSTKPITAYYRKDIQYLQHEPLLAKFREHKIFAKKLSRALGRGDVTDAQRLDVNRPRYTLDHIIKERYPTFVDALGDLDDALSMLFLFAIMPATDKVSYRITQEAERLSTEWMAFIAREGLLRKVFVSIKGVYYQANVRGQDIMWLVPFKFPQNVPSDIDFRIMLTFLEFYTTLLHFILYRLYTDQNLVYPPHINKSRASGVGGLSSFILESTDSGRALPDVETSGKTQVQKVKIALDKVKKADAEADDEDDAEEDAETEEFDTFEAGAEDGDSLVQPKARGNSDLFSKFTFYVGREVPLDIIEFLGAAFGARIISESALDEMVDNEDEEQSNTVDVSEVDLSKVTHQICDRPAVANKVPGRVYVQPQWIFDSVNKGELLPVGPYAPGETLPPHLSPWGDRGTYNPETAADDEVDSEVEEEEEDSEVEDEDEDDGEKDDEQQELQLEAAGVKYSDAPSKPKKRSAKVSKEDEEKELRKMMMTSKQKKLYGRMQHGNDKKQAREDKLRSKRRKLEKLKEKLA</sequence>
<feature type="region of interest" description="Disordered" evidence="6">
    <location>
        <begin position="298"/>
        <end position="333"/>
    </location>
</feature>
<evidence type="ECO:0000256" key="6">
    <source>
        <dbReference type="SAM" id="MobiDB-lite"/>
    </source>
</evidence>
<feature type="domain" description="BRCT" evidence="7">
    <location>
        <begin position="337"/>
        <end position="442"/>
    </location>
</feature>
<gene>
    <name evidence="5" type="primary">NOP7</name>
    <name evidence="8" type="ORF">B9G98_01919</name>
</gene>
<proteinExistence type="inferred from homology"/>
<dbReference type="GO" id="GO:0000466">
    <property type="term" value="P:maturation of 5.8S rRNA from tricistronic rRNA transcript (SSU-rRNA, 5.8S rRNA, LSU-rRNA)"/>
    <property type="evidence" value="ECO:0007669"/>
    <property type="project" value="UniProtKB-UniRule"/>
</dbReference>
<organism evidence="8 9">
    <name type="scientific">Wickerhamiella sorbophila</name>
    <dbReference type="NCBI Taxonomy" id="45607"/>
    <lineage>
        <taxon>Eukaryota</taxon>
        <taxon>Fungi</taxon>
        <taxon>Dikarya</taxon>
        <taxon>Ascomycota</taxon>
        <taxon>Saccharomycotina</taxon>
        <taxon>Dipodascomycetes</taxon>
        <taxon>Dipodascales</taxon>
        <taxon>Trichomonascaceae</taxon>
        <taxon>Wickerhamiella</taxon>
    </lineage>
</organism>
<dbReference type="GO" id="GO:0005654">
    <property type="term" value="C:nucleoplasm"/>
    <property type="evidence" value="ECO:0007669"/>
    <property type="project" value="UniProtKB-SubCell"/>
</dbReference>
<keyword evidence="4 5" id="KW-0539">Nucleus</keyword>
<dbReference type="HAMAP" id="MF_03028">
    <property type="entry name" value="Pescadillo"/>
    <property type="match status" value="1"/>
</dbReference>
<evidence type="ECO:0000256" key="1">
    <source>
        <dbReference type="ARBA" id="ARBA00022517"/>
    </source>
</evidence>
<comment type="similarity">
    <text evidence="5">Belongs to the pescadillo family.</text>
</comment>
<feature type="compositionally biased region" description="Acidic residues" evidence="6">
    <location>
        <begin position="301"/>
        <end position="328"/>
    </location>
</feature>
<evidence type="ECO:0000256" key="4">
    <source>
        <dbReference type="ARBA" id="ARBA00023242"/>
    </source>
</evidence>
<dbReference type="PROSITE" id="PS50172">
    <property type="entry name" value="BRCT"/>
    <property type="match status" value="1"/>
</dbReference>
<feature type="compositionally biased region" description="Acidic residues" evidence="6">
    <location>
        <begin position="464"/>
        <end position="497"/>
    </location>
</feature>
<keyword evidence="2 5" id="KW-0698">rRNA processing</keyword>
<dbReference type="CDD" id="cd17709">
    <property type="entry name" value="BRCT_pescadillo_like"/>
    <property type="match status" value="1"/>
</dbReference>
<dbReference type="GO" id="GO:0070545">
    <property type="term" value="C:PeBoW complex"/>
    <property type="evidence" value="ECO:0007669"/>
    <property type="project" value="TreeGrafter"/>
</dbReference>
<dbReference type="OrthoDB" id="10264910at2759"/>
<dbReference type="InterPro" id="IPR001357">
    <property type="entry name" value="BRCT_dom"/>
</dbReference>
<feature type="compositionally biased region" description="Basic and acidic residues" evidence="6">
    <location>
        <begin position="522"/>
        <end position="533"/>
    </location>
</feature>
<evidence type="ECO:0000313" key="9">
    <source>
        <dbReference type="Proteomes" id="UP000238350"/>
    </source>
</evidence>
<dbReference type="GO" id="GO:0030687">
    <property type="term" value="C:preribosome, large subunit precursor"/>
    <property type="evidence" value="ECO:0007669"/>
    <property type="project" value="UniProtKB-UniRule"/>
</dbReference>
<comment type="subcellular location">
    <subcellularLocation>
        <location evidence="5">Nucleus</location>
        <location evidence="5">Nucleolus</location>
    </subcellularLocation>
    <subcellularLocation>
        <location evidence="5">Nucleus</location>
        <location evidence="5">Nucleoplasm</location>
    </subcellularLocation>
</comment>
<keyword evidence="3" id="KW-0175">Coiled coil</keyword>
<evidence type="ECO:0000313" key="8">
    <source>
        <dbReference type="EMBL" id="PRT54299.1"/>
    </source>
</evidence>
<evidence type="ECO:0000256" key="3">
    <source>
        <dbReference type="ARBA" id="ARBA00023054"/>
    </source>
</evidence>
<evidence type="ECO:0000256" key="2">
    <source>
        <dbReference type="ARBA" id="ARBA00022552"/>
    </source>
</evidence>
<dbReference type="PANTHER" id="PTHR12221">
    <property type="entry name" value="PESCADILLO - RELATED"/>
    <property type="match status" value="1"/>
</dbReference>
<dbReference type="Gene3D" id="3.40.50.10190">
    <property type="entry name" value="BRCT domain"/>
    <property type="match status" value="1"/>
</dbReference>
<comment type="caution">
    <text evidence="8">The sequence shown here is derived from an EMBL/GenBank/DDBJ whole genome shotgun (WGS) entry which is preliminary data.</text>
</comment>
<dbReference type="GO" id="GO:0003723">
    <property type="term" value="F:RNA binding"/>
    <property type="evidence" value="ECO:0007669"/>
    <property type="project" value="TreeGrafter"/>
</dbReference>
<feature type="region of interest" description="Disordered" evidence="6">
    <location>
        <begin position="446"/>
        <end position="576"/>
    </location>
</feature>
<dbReference type="InterPro" id="IPR010613">
    <property type="entry name" value="PES"/>
</dbReference>
<evidence type="ECO:0000256" key="5">
    <source>
        <dbReference type="HAMAP-Rule" id="MF_03028"/>
    </source>
</evidence>
<dbReference type="GO" id="GO:0000463">
    <property type="term" value="P:maturation of LSU-rRNA from tricistronic rRNA transcript (SSU-rRNA, 5.8S rRNA, LSU-rRNA)"/>
    <property type="evidence" value="ECO:0007669"/>
    <property type="project" value="UniProtKB-UniRule"/>
</dbReference>
<comment type="subunit">
    <text evidence="5">Component of the NOP7 complex, composed of ERB1, NOP7 and YTM1. Within the NOP7 complex ERB1 appears to interact directly with NOP7 and YTM1. The NOP7 complex also associates with the 66S pre-ribosome.</text>
</comment>
<dbReference type="GO" id="GO:0043021">
    <property type="term" value="F:ribonucleoprotein complex binding"/>
    <property type="evidence" value="ECO:0007669"/>
    <property type="project" value="UniProtKB-UniRule"/>
</dbReference>
<dbReference type="Pfam" id="PF06732">
    <property type="entry name" value="Pescadillo_N"/>
    <property type="match status" value="1"/>
</dbReference>
<accession>A0A2T0FH84</accession>
<dbReference type="PANTHER" id="PTHR12221:SF6">
    <property type="entry name" value="PESCADILLO HOMOLOG"/>
    <property type="match status" value="1"/>
</dbReference>
<dbReference type="EMBL" id="NDIQ01000021">
    <property type="protein sequence ID" value="PRT54299.1"/>
    <property type="molecule type" value="Genomic_DNA"/>
</dbReference>
<dbReference type="SUPFAM" id="SSF52113">
    <property type="entry name" value="BRCT domain"/>
    <property type="match status" value="1"/>
</dbReference>
<feature type="compositionally biased region" description="Basic and acidic residues" evidence="6">
    <location>
        <begin position="549"/>
        <end position="561"/>
    </location>
</feature>
<dbReference type="FunFam" id="3.40.50.10190:FF:000067">
    <property type="entry name" value="Pescadillo homolog"/>
    <property type="match status" value="1"/>
</dbReference>
<dbReference type="AlphaFoldDB" id="A0A2T0FH84"/>